<feature type="region of interest" description="Disordered" evidence="1">
    <location>
        <begin position="314"/>
        <end position="343"/>
    </location>
</feature>
<feature type="non-terminal residue" evidence="2">
    <location>
        <position position="430"/>
    </location>
</feature>
<dbReference type="EMBL" id="PEDP01002936">
    <property type="protein sequence ID" value="POS82401.1"/>
    <property type="molecule type" value="Genomic_DNA"/>
</dbReference>
<dbReference type="Proteomes" id="UP000237438">
    <property type="component" value="Unassembled WGS sequence"/>
</dbReference>
<gene>
    <name evidence="2" type="ORF">EPUL_005000</name>
</gene>
<dbReference type="STRING" id="225359.A0A2S4PK42"/>
<proteinExistence type="predicted"/>
<sequence length="430" mass="48879">MTAISEVMIKISECQDLMSLISRSAHAEALKQPNQTMSVMLGVSREMKGKVLHGREKKVGFEDDEKKVTLESFLNIGDAKKRAGPINIEDLLNKEEQGLKLRKRNRRSREKKRLAEDIKMEVSLMDLFQMSLDLSKAFRALSTRVNIKLEKRKYFTSGRLNVSMDRIDGIRNNYNSESLLSRERTSISSVDKKAFRVDFQNEDFEGLTMNVADETSAELTHYAEFEIGVLGVWRRIEAFVRPFNANKIDEIHLLLGMSWLHAVDAKILIRESIIEIGDTQKGKKVVKVEGPQFIESELHELVLCPKEDIKSQPVEFHEASSEDSDDSLYDSDDVSDESFGDANEGKELIGQDKLKIAVNADVDQKTCCPGEVMEIDLGSVLPEDNEHADNVINFIAKRIDERQIALGHSDWYKDKAAQRHDLGKRGQNEY</sequence>
<accession>A0A2S4PK42</accession>
<organism evidence="2 3">
    <name type="scientific">Erysiphe pulchra</name>
    <dbReference type="NCBI Taxonomy" id="225359"/>
    <lineage>
        <taxon>Eukaryota</taxon>
        <taxon>Fungi</taxon>
        <taxon>Dikarya</taxon>
        <taxon>Ascomycota</taxon>
        <taxon>Pezizomycotina</taxon>
        <taxon>Leotiomycetes</taxon>
        <taxon>Erysiphales</taxon>
        <taxon>Erysiphaceae</taxon>
        <taxon>Erysiphe</taxon>
    </lineage>
</organism>
<protein>
    <submittedName>
        <fullName evidence="2">Uncharacterized protein</fullName>
    </submittedName>
</protein>
<comment type="caution">
    <text evidence="2">The sequence shown here is derived from an EMBL/GenBank/DDBJ whole genome shotgun (WGS) entry which is preliminary data.</text>
</comment>
<evidence type="ECO:0000313" key="2">
    <source>
        <dbReference type="EMBL" id="POS82401.1"/>
    </source>
</evidence>
<dbReference type="AlphaFoldDB" id="A0A2S4PK42"/>
<dbReference type="OrthoDB" id="4774312at2759"/>
<evidence type="ECO:0000313" key="3">
    <source>
        <dbReference type="Proteomes" id="UP000237438"/>
    </source>
</evidence>
<feature type="compositionally biased region" description="Acidic residues" evidence="1">
    <location>
        <begin position="321"/>
        <end position="339"/>
    </location>
</feature>
<keyword evidence="3" id="KW-1185">Reference proteome</keyword>
<evidence type="ECO:0000256" key="1">
    <source>
        <dbReference type="SAM" id="MobiDB-lite"/>
    </source>
</evidence>
<reference evidence="2 3" key="1">
    <citation type="submission" date="2017-10" db="EMBL/GenBank/DDBJ databases">
        <title>Development of genomic resources for the powdery mildew, Erysiphe pulchra.</title>
        <authorList>
            <person name="Wadl P.A."/>
            <person name="Mack B.M."/>
            <person name="Moore G."/>
            <person name="Beltz S.B."/>
        </authorList>
    </citation>
    <scope>NUCLEOTIDE SEQUENCE [LARGE SCALE GENOMIC DNA]</scope>
    <source>
        <strain evidence="2">Cflorida</strain>
    </source>
</reference>
<name>A0A2S4PK42_9PEZI</name>